<name>A0A099VD88_9HELI</name>
<evidence type="ECO:0000313" key="15">
    <source>
        <dbReference type="EMBL" id="TLD98984.1"/>
    </source>
</evidence>
<sequence>MDSIEVYNQVKELVASELKVALDEIKPESDFTKDLNADSLDVVEFIMALEEKFDIKIPDEEAEKIKTVQNVVDYIIANQ</sequence>
<dbReference type="NCBIfam" id="NF002150">
    <property type="entry name" value="PRK00982.1-4"/>
    <property type="match status" value="1"/>
</dbReference>
<accession>A0A099VD88</accession>
<dbReference type="EMBL" id="JRPK02000006">
    <property type="protein sequence ID" value="TLD98984.1"/>
    <property type="molecule type" value="Genomic_DNA"/>
</dbReference>
<evidence type="ECO:0000313" key="14">
    <source>
        <dbReference type="EMBL" id="TLD84949.1"/>
    </source>
</evidence>
<evidence type="ECO:0000256" key="10">
    <source>
        <dbReference type="NCBIfam" id="TIGR00517"/>
    </source>
</evidence>
<dbReference type="HAMAP" id="MF_01217">
    <property type="entry name" value="Acyl_carrier"/>
    <property type="match status" value="1"/>
</dbReference>
<dbReference type="Pfam" id="PF00550">
    <property type="entry name" value="PP-binding"/>
    <property type="match status" value="1"/>
</dbReference>
<reference evidence="13 18" key="3">
    <citation type="submission" date="2024-06" db="EMBL/GenBank/DDBJ databases">
        <title>Draft genome sequence of Helicobacter trogontum NHP16-4001.</title>
        <authorList>
            <person name="Rimbara E."/>
            <person name="Suzuki M."/>
        </authorList>
    </citation>
    <scope>NUCLEOTIDE SEQUENCE [LARGE SCALE GENOMIC DNA]</scope>
    <source>
        <strain evidence="13 18">NHP16-4001</strain>
    </source>
</reference>
<reference evidence="16 17" key="1">
    <citation type="journal article" date="2014" name="Genome Announc.">
        <title>Draft genome sequences of eight enterohepatic helicobacter species isolated from both laboratory and wild rodents.</title>
        <authorList>
            <person name="Sheh A."/>
            <person name="Shen Z."/>
            <person name="Fox J.G."/>
        </authorList>
    </citation>
    <scope>NUCLEOTIDE SEQUENCE [LARGE SCALE GENOMIC DNA]</scope>
    <source>
        <strain evidence="15 16">ATCC 49310</strain>
        <strain evidence="14 17">ATCC 700114</strain>
    </source>
</reference>
<protein>
    <recommendedName>
        <fullName evidence="9 10">Acyl carrier protein</fullName>
        <shortName evidence="9">ACP</shortName>
    </recommendedName>
</protein>
<evidence type="ECO:0000313" key="16">
    <source>
        <dbReference type="Proteomes" id="UP000029861"/>
    </source>
</evidence>
<dbReference type="STRING" id="50960.LS81_10645"/>
<comment type="similarity">
    <text evidence="2 9">Belongs to the acyl carrier protein (ACP) family.</text>
</comment>
<dbReference type="eggNOG" id="COG0236">
    <property type="taxonomic scope" value="Bacteria"/>
</dbReference>
<keyword evidence="18" id="KW-1185">Reference proteome</keyword>
<dbReference type="Proteomes" id="UP000029861">
    <property type="component" value="Unassembled WGS sequence"/>
</dbReference>
<comment type="PTM">
    <text evidence="9">4'-phosphopantetheine is transferred from CoA to a specific serine of apo-ACP by AcpS. This modification is essential for activity because fatty acids are bound in thioester linkage to the sulfhydryl of the prosthetic group.</text>
</comment>
<dbReference type="NCBIfam" id="NF002148">
    <property type="entry name" value="PRK00982.1-2"/>
    <property type="match status" value="1"/>
</dbReference>
<dbReference type="RefSeq" id="WP_034316858.1">
    <property type="nucleotide sequence ID" value="NZ_BAAFHN010000013.1"/>
</dbReference>
<dbReference type="PANTHER" id="PTHR20863:SF76">
    <property type="entry name" value="CARRIER DOMAIN-CONTAINING PROTEIN"/>
    <property type="match status" value="1"/>
</dbReference>
<gene>
    <name evidence="9 15" type="primary">acpP</name>
    <name evidence="15" type="ORF">LS80_003035</name>
    <name evidence="14" type="ORF">LS81_000910</name>
    <name evidence="13" type="ORF">NHP164001_07710</name>
</gene>
<keyword evidence="6 9" id="KW-0276">Fatty acid metabolism</keyword>
<dbReference type="FunFam" id="1.10.1200.10:FF:000003">
    <property type="entry name" value="Acyl carrier protein"/>
    <property type="match status" value="1"/>
</dbReference>
<evidence type="ECO:0000256" key="9">
    <source>
        <dbReference type="HAMAP-Rule" id="MF_01217"/>
    </source>
</evidence>
<evidence type="ECO:0000256" key="4">
    <source>
        <dbReference type="ARBA" id="ARBA00022516"/>
    </source>
</evidence>
<evidence type="ECO:0000256" key="2">
    <source>
        <dbReference type="ARBA" id="ARBA00010930"/>
    </source>
</evidence>
<dbReference type="Proteomes" id="UP001562457">
    <property type="component" value="Unassembled WGS sequence"/>
</dbReference>
<dbReference type="EMBL" id="JRPL02000001">
    <property type="protein sequence ID" value="TLD84949.1"/>
    <property type="molecule type" value="Genomic_DNA"/>
</dbReference>
<comment type="pathway">
    <text evidence="1 9 11">Lipid metabolism; fatty acid biosynthesis.</text>
</comment>
<keyword evidence="4 9" id="KW-0444">Lipid biosynthesis</keyword>
<evidence type="ECO:0000256" key="6">
    <source>
        <dbReference type="ARBA" id="ARBA00022832"/>
    </source>
</evidence>
<dbReference type="EMBL" id="BAAFHN010000013">
    <property type="protein sequence ID" value="GAB0172755.1"/>
    <property type="molecule type" value="Genomic_DNA"/>
</dbReference>
<evidence type="ECO:0000313" key="18">
    <source>
        <dbReference type="Proteomes" id="UP001562457"/>
    </source>
</evidence>
<dbReference type="NCBIfam" id="TIGR00517">
    <property type="entry name" value="acyl_carrier"/>
    <property type="match status" value="1"/>
</dbReference>
<dbReference type="Gene3D" id="1.10.1200.10">
    <property type="entry name" value="ACP-like"/>
    <property type="match status" value="1"/>
</dbReference>
<evidence type="ECO:0000259" key="12">
    <source>
        <dbReference type="PROSITE" id="PS50075"/>
    </source>
</evidence>
<dbReference type="InterPro" id="IPR003231">
    <property type="entry name" value="ACP"/>
</dbReference>
<proteinExistence type="inferred from homology"/>
<feature type="modified residue" description="O-(pantetheine 4'-phosphoryl)serine" evidence="9">
    <location>
        <position position="39"/>
    </location>
</feature>
<dbReference type="UniPathway" id="UPA00094"/>
<feature type="domain" description="Carrier" evidence="12">
    <location>
        <begin position="4"/>
        <end position="79"/>
    </location>
</feature>
<dbReference type="PANTHER" id="PTHR20863">
    <property type="entry name" value="ACYL CARRIER PROTEIN"/>
    <property type="match status" value="1"/>
</dbReference>
<dbReference type="PROSITE" id="PS50075">
    <property type="entry name" value="CARRIER"/>
    <property type="match status" value="1"/>
</dbReference>
<comment type="PTM">
    <text evidence="11">4'-phosphopantetheine is transferred from CoA to a specific serine of apo-ACP by acpS.</text>
</comment>
<dbReference type="GO" id="GO:0005737">
    <property type="term" value="C:cytoplasm"/>
    <property type="evidence" value="ECO:0007669"/>
    <property type="project" value="UniProtKB-SubCell"/>
</dbReference>
<evidence type="ECO:0000256" key="7">
    <source>
        <dbReference type="ARBA" id="ARBA00023098"/>
    </source>
</evidence>
<keyword evidence="5 9" id="KW-0597">Phosphoprotein</keyword>
<keyword evidence="8 9" id="KW-0275">Fatty acid biosynthesis</keyword>
<evidence type="ECO:0000256" key="11">
    <source>
        <dbReference type="RuleBase" id="RU003545"/>
    </source>
</evidence>
<evidence type="ECO:0000256" key="5">
    <source>
        <dbReference type="ARBA" id="ARBA00022553"/>
    </source>
</evidence>
<evidence type="ECO:0000256" key="1">
    <source>
        <dbReference type="ARBA" id="ARBA00005194"/>
    </source>
</evidence>
<reference evidence="15" key="2">
    <citation type="submission" date="2018-04" db="EMBL/GenBank/DDBJ databases">
        <authorList>
            <person name="Sheh A."/>
            <person name="Shen Z."/>
            <person name="Mannion A.J."/>
            <person name="Fox J.G."/>
        </authorList>
    </citation>
    <scope>NUCLEOTIDE SEQUENCE</scope>
    <source>
        <strain evidence="15">ATCC 49310</strain>
    </source>
</reference>
<dbReference type="InterPro" id="IPR009081">
    <property type="entry name" value="PP-bd_ACP"/>
</dbReference>
<dbReference type="InterPro" id="IPR036736">
    <property type="entry name" value="ACP-like_sf"/>
</dbReference>
<keyword evidence="3 9" id="KW-0596">Phosphopantetheine</keyword>
<keyword evidence="9" id="KW-0963">Cytoplasm</keyword>
<dbReference type="AlphaFoldDB" id="A0A099VD88"/>
<dbReference type="SUPFAM" id="SSF47336">
    <property type="entry name" value="ACP-like"/>
    <property type="match status" value="1"/>
</dbReference>
<comment type="function">
    <text evidence="9 11">Carrier of the growing fatty acid chain in fatty acid biosynthesis.</text>
</comment>
<dbReference type="GO" id="GO:0000036">
    <property type="term" value="F:acyl carrier activity"/>
    <property type="evidence" value="ECO:0007669"/>
    <property type="project" value="UniProtKB-UniRule"/>
</dbReference>
<dbReference type="GO" id="GO:0000035">
    <property type="term" value="F:acyl binding"/>
    <property type="evidence" value="ECO:0007669"/>
    <property type="project" value="TreeGrafter"/>
</dbReference>
<evidence type="ECO:0000256" key="3">
    <source>
        <dbReference type="ARBA" id="ARBA00022450"/>
    </source>
</evidence>
<comment type="caution">
    <text evidence="15">The sequence shown here is derived from an EMBL/GenBank/DDBJ whole genome shotgun (WGS) entry which is preliminary data.</text>
</comment>
<organism evidence="15 16">
    <name type="scientific">Helicobacter trogontum</name>
    <dbReference type="NCBI Taxonomy" id="50960"/>
    <lineage>
        <taxon>Bacteria</taxon>
        <taxon>Pseudomonadati</taxon>
        <taxon>Campylobacterota</taxon>
        <taxon>Epsilonproteobacteria</taxon>
        <taxon>Campylobacterales</taxon>
        <taxon>Helicobacteraceae</taxon>
        <taxon>Helicobacter</taxon>
    </lineage>
</organism>
<evidence type="ECO:0000313" key="13">
    <source>
        <dbReference type="EMBL" id="GAB0172755.1"/>
    </source>
</evidence>
<dbReference type="Proteomes" id="UP000029878">
    <property type="component" value="Unassembled WGS sequence"/>
</dbReference>
<keyword evidence="7 9" id="KW-0443">Lipid metabolism</keyword>
<dbReference type="OrthoDB" id="9804551at2"/>
<evidence type="ECO:0000256" key="8">
    <source>
        <dbReference type="ARBA" id="ARBA00023160"/>
    </source>
</evidence>
<evidence type="ECO:0000313" key="17">
    <source>
        <dbReference type="Proteomes" id="UP000029878"/>
    </source>
</evidence>
<comment type="subcellular location">
    <subcellularLocation>
        <location evidence="9">Cytoplasm</location>
    </subcellularLocation>
</comment>